<dbReference type="GO" id="GO:0016787">
    <property type="term" value="F:hydrolase activity"/>
    <property type="evidence" value="ECO:0007669"/>
    <property type="project" value="UniProtKB-KW"/>
</dbReference>
<dbReference type="AlphaFoldDB" id="A0A5B2ZD69"/>
<dbReference type="InterPro" id="IPR022445">
    <property type="entry name" value="Sortase_proteobact_type"/>
</dbReference>
<dbReference type="RefSeq" id="WP_149860520.1">
    <property type="nucleotide sequence ID" value="NZ_VUOD01000004.1"/>
</dbReference>
<comment type="caution">
    <text evidence="3">The sequence shown here is derived from an EMBL/GenBank/DDBJ whole genome shotgun (WGS) entry which is preliminary data.</text>
</comment>
<proteinExistence type="predicted"/>
<dbReference type="InterPro" id="IPR005754">
    <property type="entry name" value="Sortase"/>
</dbReference>
<evidence type="ECO:0000313" key="3">
    <source>
        <dbReference type="EMBL" id="KAA2285021.1"/>
    </source>
</evidence>
<dbReference type="SUPFAM" id="SSF63817">
    <property type="entry name" value="Sortase"/>
    <property type="match status" value="1"/>
</dbReference>
<dbReference type="Pfam" id="PF04203">
    <property type="entry name" value="Sortase"/>
    <property type="match status" value="1"/>
</dbReference>
<dbReference type="Proteomes" id="UP000322165">
    <property type="component" value="Unassembled WGS sequence"/>
</dbReference>
<keyword evidence="4" id="KW-1185">Reference proteome</keyword>
<sequence length="250" mass="27107">MASRLEAETPDASRAEASVASRSLHAADTRPCAAPGADRADRRRSASRTQSRDRDVPPPHRRLARWLGLAAVALALHAVWMPAKAALSQALLRASWEANRADGGVRRPWPWADTHAVARLRQRKLGVDQVVLAGDDGRALAFGPGWAAASAAPGSGHGATIISGHRDTHFAWLRHLRPGDEVELETGAGLRRYRLASTHIADARETRLDPYAAGHRLILVTCWPFDATTPRGPLRYVLSFEAVEEEVLAA</sequence>
<evidence type="ECO:0000256" key="1">
    <source>
        <dbReference type="ARBA" id="ARBA00022801"/>
    </source>
</evidence>
<dbReference type="InterPro" id="IPR041999">
    <property type="entry name" value="Sortase_D_1"/>
</dbReference>
<dbReference type="EC" id="3.4.22.-" evidence="3"/>
<protein>
    <submittedName>
        <fullName evidence="3">Class GN sortase</fullName>
        <ecNumber evidence="3">3.4.22.-</ecNumber>
    </submittedName>
</protein>
<accession>A0A5B2ZD69</accession>
<organism evidence="3 4">
    <name type="scientific">Arenimonas fontis</name>
    <dbReference type="NCBI Taxonomy" id="2608255"/>
    <lineage>
        <taxon>Bacteria</taxon>
        <taxon>Pseudomonadati</taxon>
        <taxon>Pseudomonadota</taxon>
        <taxon>Gammaproteobacteria</taxon>
        <taxon>Lysobacterales</taxon>
        <taxon>Lysobacteraceae</taxon>
        <taxon>Arenimonas</taxon>
    </lineage>
</organism>
<evidence type="ECO:0000256" key="2">
    <source>
        <dbReference type="SAM" id="MobiDB-lite"/>
    </source>
</evidence>
<feature type="compositionally biased region" description="Basic and acidic residues" evidence="2">
    <location>
        <begin position="38"/>
        <end position="58"/>
    </location>
</feature>
<feature type="compositionally biased region" description="Basic and acidic residues" evidence="2">
    <location>
        <begin position="1"/>
        <end position="14"/>
    </location>
</feature>
<feature type="region of interest" description="Disordered" evidence="2">
    <location>
        <begin position="1"/>
        <end position="59"/>
    </location>
</feature>
<dbReference type="CDD" id="cd05828">
    <property type="entry name" value="Sortase_D_1"/>
    <property type="match status" value="1"/>
</dbReference>
<reference evidence="3 4" key="1">
    <citation type="submission" date="2019-09" db="EMBL/GenBank/DDBJ databases">
        <title>Arenimonas chukotkensis sp. nov., a bacterium isolated from Chukotka hot spring, Arctic region, Russia.</title>
        <authorList>
            <person name="Zayulina K.S."/>
            <person name="Prokofeva M.I."/>
            <person name="Elcheninov A.G."/>
            <person name="Novikov A."/>
            <person name="Kochetkova T.V."/>
            <person name="Kublanov I.V."/>
        </authorList>
    </citation>
    <scope>NUCLEOTIDE SEQUENCE [LARGE SCALE GENOMIC DNA]</scope>
    <source>
        <strain evidence="3 4">3729k</strain>
    </source>
</reference>
<name>A0A5B2ZD69_9GAMM</name>
<gene>
    <name evidence="3" type="ORF">F0415_07195</name>
</gene>
<dbReference type="Gene3D" id="2.40.260.10">
    <property type="entry name" value="Sortase"/>
    <property type="match status" value="1"/>
</dbReference>
<evidence type="ECO:0000313" key="4">
    <source>
        <dbReference type="Proteomes" id="UP000322165"/>
    </source>
</evidence>
<dbReference type="InterPro" id="IPR023365">
    <property type="entry name" value="Sortase_dom-sf"/>
</dbReference>
<dbReference type="EMBL" id="VUOD01000004">
    <property type="protein sequence ID" value="KAA2285021.1"/>
    <property type="molecule type" value="Genomic_DNA"/>
</dbReference>
<keyword evidence="1 3" id="KW-0378">Hydrolase</keyword>
<reference evidence="3 4" key="2">
    <citation type="submission" date="2019-09" db="EMBL/GenBank/DDBJ databases">
        <authorList>
            <person name="Mazur A."/>
        </authorList>
    </citation>
    <scope>NUCLEOTIDE SEQUENCE [LARGE SCALE GENOMIC DNA]</scope>
    <source>
        <strain evidence="3 4">3729k</strain>
    </source>
</reference>
<dbReference type="NCBIfam" id="TIGR03784">
    <property type="entry name" value="marine_sortase"/>
    <property type="match status" value="1"/>
</dbReference>